<evidence type="ECO:0000313" key="1">
    <source>
        <dbReference type="EMBL" id="PYI35288.1"/>
    </source>
</evidence>
<evidence type="ECO:0000313" key="2">
    <source>
        <dbReference type="Proteomes" id="UP000248817"/>
    </source>
</evidence>
<keyword evidence="2" id="KW-1185">Reference proteome</keyword>
<dbReference type="InterPro" id="IPR022085">
    <property type="entry name" value="OpdG"/>
</dbReference>
<protein>
    <submittedName>
        <fullName evidence="1">Uncharacterized protein</fullName>
    </submittedName>
</protein>
<organism evidence="1 2">
    <name type="scientific">Aspergillus indologenus CBS 114.80</name>
    <dbReference type="NCBI Taxonomy" id="1450541"/>
    <lineage>
        <taxon>Eukaryota</taxon>
        <taxon>Fungi</taxon>
        <taxon>Dikarya</taxon>
        <taxon>Ascomycota</taxon>
        <taxon>Pezizomycotina</taxon>
        <taxon>Eurotiomycetes</taxon>
        <taxon>Eurotiomycetidae</taxon>
        <taxon>Eurotiales</taxon>
        <taxon>Aspergillaceae</taxon>
        <taxon>Aspergillus</taxon>
        <taxon>Aspergillus subgen. Circumdati</taxon>
    </lineage>
</organism>
<proteinExistence type="predicted"/>
<dbReference type="EMBL" id="KZ825470">
    <property type="protein sequence ID" value="PYI35288.1"/>
    <property type="molecule type" value="Genomic_DNA"/>
</dbReference>
<reference evidence="1 2" key="1">
    <citation type="submission" date="2018-02" db="EMBL/GenBank/DDBJ databases">
        <title>The genomes of Aspergillus section Nigri reveals drivers in fungal speciation.</title>
        <authorList>
            <consortium name="DOE Joint Genome Institute"/>
            <person name="Vesth T.C."/>
            <person name="Nybo J."/>
            <person name="Theobald S."/>
            <person name="Brandl J."/>
            <person name="Frisvad J.C."/>
            <person name="Nielsen K.F."/>
            <person name="Lyhne E.K."/>
            <person name="Kogle M.E."/>
            <person name="Kuo A."/>
            <person name="Riley R."/>
            <person name="Clum A."/>
            <person name="Nolan M."/>
            <person name="Lipzen A."/>
            <person name="Salamov A."/>
            <person name="Henrissat B."/>
            <person name="Wiebenga A."/>
            <person name="De vries R.P."/>
            <person name="Grigoriev I.V."/>
            <person name="Mortensen U.H."/>
            <person name="Andersen M.R."/>
            <person name="Baker S.E."/>
        </authorList>
    </citation>
    <scope>NUCLEOTIDE SEQUENCE [LARGE SCALE GENOMIC DNA]</scope>
    <source>
        <strain evidence="1 2">CBS 114.80</strain>
    </source>
</reference>
<accession>A0A2V5IF20</accession>
<sequence length="306" mass="35642">MSTLVQNPDYAEEGEHQPLQFKLYDQWDDEDDLWIKHRLEALVNQQITPEQLALDMDHRITALTRRNRDDGVEPQRAEQFIGPFFQALTKMCSAFPPYHAGQNQLIALVKALNALPRHVIPEGLSPAQLEEKPWITTTLWSFDNSYQEGNWKACAEAFDFEHVYIWAPYRIRNYDSAMARLTCAGLINCAFLSSLRFILPTNKEYPDLTKRPIDGPNKIGNNLVGAAQWILGPEECRYAYTECQKVERVGVRQRKLWSREHWAEWKRQFAFVAGDERFAQKYRSVAAQAHHQMITCEQEEELRQDV</sequence>
<name>A0A2V5IF20_9EURO</name>
<dbReference type="Pfam" id="PF12311">
    <property type="entry name" value="DUF3632"/>
    <property type="match status" value="1"/>
</dbReference>
<gene>
    <name evidence="1" type="ORF">BP00DRAFT_453993</name>
</gene>
<dbReference type="AlphaFoldDB" id="A0A2V5IF20"/>
<dbReference type="Proteomes" id="UP000248817">
    <property type="component" value="Unassembled WGS sequence"/>
</dbReference>